<dbReference type="PROSITE" id="PS50123">
    <property type="entry name" value="CHER"/>
    <property type="match status" value="1"/>
</dbReference>
<dbReference type="Gene3D" id="3.40.50.150">
    <property type="entry name" value="Vaccinia Virus protein VP39"/>
    <property type="match status" value="1"/>
</dbReference>
<proteinExistence type="predicted"/>
<dbReference type="GO" id="GO:0032259">
    <property type="term" value="P:methylation"/>
    <property type="evidence" value="ECO:0007669"/>
    <property type="project" value="UniProtKB-KW"/>
</dbReference>
<dbReference type="Proteomes" id="UP000662185">
    <property type="component" value="Unassembled WGS sequence"/>
</dbReference>
<evidence type="ECO:0000313" key="6">
    <source>
        <dbReference type="EMBL" id="MBD2292699.1"/>
    </source>
</evidence>
<dbReference type="SMART" id="SM00138">
    <property type="entry name" value="MeTrc"/>
    <property type="match status" value="1"/>
</dbReference>
<keyword evidence="7" id="KW-1185">Reference proteome</keyword>
<name>A0A926ZZK1_9NOST</name>
<dbReference type="SUPFAM" id="SSF48452">
    <property type="entry name" value="TPR-like"/>
    <property type="match status" value="1"/>
</dbReference>
<dbReference type="SMART" id="SM00028">
    <property type="entry name" value="TPR"/>
    <property type="match status" value="1"/>
</dbReference>
<evidence type="ECO:0000259" key="5">
    <source>
        <dbReference type="PROSITE" id="PS50123"/>
    </source>
</evidence>
<gene>
    <name evidence="6" type="ORF">H6G06_04160</name>
</gene>
<keyword evidence="2" id="KW-0808">Transferase</keyword>
<dbReference type="EMBL" id="JACJQU010000002">
    <property type="protein sequence ID" value="MBD2292699.1"/>
    <property type="molecule type" value="Genomic_DNA"/>
</dbReference>
<comment type="caution">
    <text evidence="6">The sequence shown here is derived from an EMBL/GenBank/DDBJ whole genome shotgun (WGS) entry which is preliminary data.</text>
</comment>
<sequence>MIYSDGEALLRKKIGLDPNSIGSDAIARAIEQRMLECRITNINSYLEIIQTYPQEWDALIDNLIIPETWFFRERESFKYLQQYVVSEWLTNHKNSILRVLSVPCSTGEEPYSIAIALLEAGLNPANFHIDAIDISQKCLLTAQRAIYNQYSFRGNPLSFQERYFQRHEIGYHLHEPIKSKVHFMHGNLADPDFLIGMPTYDIVFCRNLLIYFDITTKERTIRILERVLTSEGLLFVGHAEAGLLLQSRFVSIRHSLAFAYRKSAIFHSLLKPKEHKNSHKNYRLTHSIRPIIDKNLTQNPVNLNVNNSPQHTKANLLGTAKLLADQGHLPEAIQLCNDYIKQNKVSVEGYVLLGQLQQAMGNNQESLQSFQKAIYLQPTHREALTHLALLKENQGDVVSANILWQRIQRLQN</sequence>
<dbReference type="RefSeq" id="WP_190557390.1">
    <property type="nucleotide sequence ID" value="NZ_JACJQU010000002.1"/>
</dbReference>
<accession>A0A926ZZK1</accession>
<dbReference type="PANTHER" id="PTHR24422">
    <property type="entry name" value="CHEMOTAXIS PROTEIN METHYLTRANSFERASE"/>
    <property type="match status" value="1"/>
</dbReference>
<organism evidence="6 7">
    <name type="scientific">Anabaena sphaerica FACHB-251</name>
    <dbReference type="NCBI Taxonomy" id="2692883"/>
    <lineage>
        <taxon>Bacteria</taxon>
        <taxon>Bacillati</taxon>
        <taxon>Cyanobacteriota</taxon>
        <taxon>Cyanophyceae</taxon>
        <taxon>Nostocales</taxon>
        <taxon>Nostocaceae</taxon>
        <taxon>Anabaena</taxon>
    </lineage>
</organism>
<evidence type="ECO:0000256" key="3">
    <source>
        <dbReference type="ARBA" id="ARBA00022691"/>
    </source>
</evidence>
<dbReference type="AlphaFoldDB" id="A0A926ZZK1"/>
<dbReference type="InterPro" id="IPR022642">
    <property type="entry name" value="CheR_C"/>
</dbReference>
<dbReference type="GO" id="GO:0008757">
    <property type="term" value="F:S-adenosylmethionine-dependent methyltransferase activity"/>
    <property type="evidence" value="ECO:0007669"/>
    <property type="project" value="InterPro"/>
</dbReference>
<dbReference type="Gene3D" id="1.25.40.10">
    <property type="entry name" value="Tetratricopeptide repeat domain"/>
    <property type="match status" value="1"/>
</dbReference>
<evidence type="ECO:0000256" key="1">
    <source>
        <dbReference type="ARBA" id="ARBA00022603"/>
    </source>
</evidence>
<dbReference type="InterPro" id="IPR011990">
    <property type="entry name" value="TPR-like_helical_dom_sf"/>
</dbReference>
<dbReference type="PROSITE" id="PS50005">
    <property type="entry name" value="TPR"/>
    <property type="match status" value="1"/>
</dbReference>
<protein>
    <submittedName>
        <fullName evidence="6">Chemotaxis protein</fullName>
    </submittedName>
</protein>
<feature type="domain" description="CheR-type methyltransferase" evidence="5">
    <location>
        <begin position="1"/>
        <end position="265"/>
    </location>
</feature>
<keyword evidence="1" id="KW-0489">Methyltransferase</keyword>
<evidence type="ECO:0000256" key="4">
    <source>
        <dbReference type="PROSITE-ProRule" id="PRU00339"/>
    </source>
</evidence>
<dbReference type="InterPro" id="IPR000780">
    <property type="entry name" value="CheR_MeTrfase"/>
</dbReference>
<dbReference type="PANTHER" id="PTHR24422:SF19">
    <property type="entry name" value="CHEMOTAXIS PROTEIN METHYLTRANSFERASE"/>
    <property type="match status" value="1"/>
</dbReference>
<feature type="repeat" description="TPR" evidence="4">
    <location>
        <begin position="347"/>
        <end position="380"/>
    </location>
</feature>
<evidence type="ECO:0000313" key="7">
    <source>
        <dbReference type="Proteomes" id="UP000662185"/>
    </source>
</evidence>
<dbReference type="InterPro" id="IPR050903">
    <property type="entry name" value="Bact_Chemotaxis_MeTrfase"/>
</dbReference>
<keyword evidence="3" id="KW-0949">S-adenosyl-L-methionine</keyword>
<dbReference type="SUPFAM" id="SSF53335">
    <property type="entry name" value="S-adenosyl-L-methionine-dependent methyltransferases"/>
    <property type="match status" value="1"/>
</dbReference>
<dbReference type="InterPro" id="IPR019734">
    <property type="entry name" value="TPR_rpt"/>
</dbReference>
<reference evidence="7" key="1">
    <citation type="journal article" date="2020" name="ISME J.">
        <title>Comparative genomics reveals insights into cyanobacterial evolution and habitat adaptation.</title>
        <authorList>
            <person name="Chen M.Y."/>
            <person name="Teng W.K."/>
            <person name="Zhao L."/>
            <person name="Hu C.X."/>
            <person name="Zhou Y.K."/>
            <person name="Han B.P."/>
            <person name="Song L.R."/>
            <person name="Shu W.S."/>
        </authorList>
    </citation>
    <scope>NUCLEOTIDE SEQUENCE [LARGE SCALE GENOMIC DNA]</scope>
    <source>
        <strain evidence="7">FACHB-251</strain>
    </source>
</reference>
<dbReference type="InterPro" id="IPR029063">
    <property type="entry name" value="SAM-dependent_MTases_sf"/>
</dbReference>
<dbReference type="PRINTS" id="PR00996">
    <property type="entry name" value="CHERMTFRASE"/>
</dbReference>
<evidence type="ECO:0000256" key="2">
    <source>
        <dbReference type="ARBA" id="ARBA00022679"/>
    </source>
</evidence>
<keyword evidence="4" id="KW-0802">TPR repeat</keyword>
<dbReference type="Pfam" id="PF01739">
    <property type="entry name" value="CheR"/>
    <property type="match status" value="1"/>
</dbReference>